<protein>
    <submittedName>
        <fullName evidence="1">Uncharacterized protein</fullName>
    </submittedName>
</protein>
<dbReference type="AlphaFoldDB" id="A0A0E9R2V1"/>
<evidence type="ECO:0000313" key="1">
    <source>
        <dbReference type="EMBL" id="JAH22678.1"/>
    </source>
</evidence>
<reference evidence="1" key="2">
    <citation type="journal article" date="2015" name="Fish Shellfish Immunol.">
        <title>Early steps in the European eel (Anguilla anguilla)-Vibrio vulnificus interaction in the gills: Role of the RtxA13 toxin.</title>
        <authorList>
            <person name="Callol A."/>
            <person name="Pajuelo D."/>
            <person name="Ebbesson L."/>
            <person name="Teles M."/>
            <person name="MacKenzie S."/>
            <person name="Amaro C."/>
        </authorList>
    </citation>
    <scope>NUCLEOTIDE SEQUENCE</scope>
</reference>
<name>A0A0E9R2V1_ANGAN</name>
<accession>A0A0E9R2V1</accession>
<dbReference type="EMBL" id="GBXM01085899">
    <property type="protein sequence ID" value="JAH22678.1"/>
    <property type="molecule type" value="Transcribed_RNA"/>
</dbReference>
<organism evidence="1">
    <name type="scientific">Anguilla anguilla</name>
    <name type="common">European freshwater eel</name>
    <name type="synonym">Muraena anguilla</name>
    <dbReference type="NCBI Taxonomy" id="7936"/>
    <lineage>
        <taxon>Eukaryota</taxon>
        <taxon>Metazoa</taxon>
        <taxon>Chordata</taxon>
        <taxon>Craniata</taxon>
        <taxon>Vertebrata</taxon>
        <taxon>Euteleostomi</taxon>
        <taxon>Actinopterygii</taxon>
        <taxon>Neopterygii</taxon>
        <taxon>Teleostei</taxon>
        <taxon>Anguilliformes</taxon>
        <taxon>Anguillidae</taxon>
        <taxon>Anguilla</taxon>
    </lineage>
</organism>
<reference evidence="1" key="1">
    <citation type="submission" date="2014-11" db="EMBL/GenBank/DDBJ databases">
        <authorList>
            <person name="Amaro Gonzalez C."/>
        </authorList>
    </citation>
    <scope>NUCLEOTIDE SEQUENCE</scope>
</reference>
<sequence length="48" mass="5455">MSTFSCFEEKNKKYVTAQHCEDVCLLSLVLCTRDRGNTRALLSIIVFA</sequence>
<proteinExistence type="predicted"/>